<dbReference type="InterPro" id="IPR026816">
    <property type="entry name" value="Flavodoxin_dom"/>
</dbReference>
<dbReference type="OrthoDB" id="9795729at2"/>
<dbReference type="Gene3D" id="3.40.50.360">
    <property type="match status" value="1"/>
</dbReference>
<evidence type="ECO:0000313" key="2">
    <source>
        <dbReference type="EMBL" id="PWE18513.1"/>
    </source>
</evidence>
<dbReference type="EMBL" id="QEXV01000001">
    <property type="protein sequence ID" value="PWE18513.1"/>
    <property type="molecule type" value="Genomic_DNA"/>
</dbReference>
<dbReference type="GO" id="GO:0006783">
    <property type="term" value="P:heme biosynthetic process"/>
    <property type="evidence" value="ECO:0007669"/>
    <property type="project" value="TreeGrafter"/>
</dbReference>
<sequence>MADILIVYATVEGQSRRIADLLGDHLVRCKHGRTLVDATDPPEDLDVSAHDAVILVASVHADRHHAAAVNFARKNVAALNRTPSALVSVSLHAASGEAEDEEEMRAYVDRFCAETGWLPRAVHYAAGALRFAQFDFFKRWMARRLTRELGMEFDPERDVELTDWRALEAFADDFLAEHVGR</sequence>
<dbReference type="SUPFAM" id="SSF52218">
    <property type="entry name" value="Flavoproteins"/>
    <property type="match status" value="1"/>
</dbReference>
<dbReference type="GO" id="GO:0010181">
    <property type="term" value="F:FMN binding"/>
    <property type="evidence" value="ECO:0007669"/>
    <property type="project" value="TreeGrafter"/>
</dbReference>
<dbReference type="RefSeq" id="WP_109251788.1">
    <property type="nucleotide sequence ID" value="NZ_QEXV01000001.1"/>
</dbReference>
<dbReference type="InterPro" id="IPR052200">
    <property type="entry name" value="Protoporphyrinogen_IX_DH"/>
</dbReference>
<reference evidence="3" key="1">
    <citation type="submission" date="2018-05" db="EMBL/GenBank/DDBJ databases">
        <authorList>
            <person name="Liu B.-T."/>
        </authorList>
    </citation>
    <scope>NUCLEOTIDE SEQUENCE [LARGE SCALE GENOMIC DNA]</scope>
    <source>
        <strain evidence="3">WD6-1</strain>
    </source>
</reference>
<proteinExistence type="predicted"/>
<dbReference type="Proteomes" id="UP000245168">
    <property type="component" value="Unassembled WGS sequence"/>
</dbReference>
<dbReference type="GO" id="GO:0070819">
    <property type="term" value="F:menaquinone-dependent protoporphyrinogen oxidase activity"/>
    <property type="evidence" value="ECO:0007669"/>
    <property type="project" value="TreeGrafter"/>
</dbReference>
<dbReference type="PANTHER" id="PTHR38030">
    <property type="entry name" value="PROTOPORPHYRINOGEN IX DEHYDROGENASE [MENAQUINONE]"/>
    <property type="match status" value="1"/>
</dbReference>
<dbReference type="InterPro" id="IPR029039">
    <property type="entry name" value="Flavoprotein-like_sf"/>
</dbReference>
<comment type="caution">
    <text evidence="2">The sequence shown here is derived from an EMBL/GenBank/DDBJ whole genome shotgun (WGS) entry which is preliminary data.</text>
</comment>
<accession>A0A2U2BWW6</accession>
<keyword evidence="3" id="KW-1185">Reference proteome</keyword>
<protein>
    <submittedName>
        <fullName evidence="2">Protoporphyrinogen oxidase</fullName>
    </submittedName>
</protein>
<name>A0A2U2BWW6_9PROT</name>
<dbReference type="PANTHER" id="PTHR38030:SF2">
    <property type="entry name" value="PROTOPORPHYRINOGEN IX DEHYDROGENASE [QUINONE]"/>
    <property type="match status" value="1"/>
</dbReference>
<dbReference type="AlphaFoldDB" id="A0A2U2BWW6"/>
<evidence type="ECO:0000313" key="3">
    <source>
        <dbReference type="Proteomes" id="UP000245168"/>
    </source>
</evidence>
<feature type="domain" description="Flavodoxin" evidence="1">
    <location>
        <begin position="5"/>
        <end position="152"/>
    </location>
</feature>
<evidence type="ECO:0000259" key="1">
    <source>
        <dbReference type="Pfam" id="PF12724"/>
    </source>
</evidence>
<gene>
    <name evidence="2" type="ORF">DDZ18_02595</name>
</gene>
<organism evidence="2 3">
    <name type="scientific">Marinicauda salina</name>
    <dbReference type="NCBI Taxonomy" id="2135793"/>
    <lineage>
        <taxon>Bacteria</taxon>
        <taxon>Pseudomonadati</taxon>
        <taxon>Pseudomonadota</taxon>
        <taxon>Alphaproteobacteria</taxon>
        <taxon>Maricaulales</taxon>
        <taxon>Maricaulaceae</taxon>
        <taxon>Marinicauda</taxon>
    </lineage>
</organism>
<dbReference type="Pfam" id="PF12724">
    <property type="entry name" value="Flavodoxin_5"/>
    <property type="match status" value="1"/>
</dbReference>